<dbReference type="PROSITE" id="PS51736">
    <property type="entry name" value="RECOMBINASES_3"/>
    <property type="match status" value="1"/>
</dbReference>
<evidence type="ECO:0000313" key="5">
    <source>
        <dbReference type="Proteomes" id="UP000230730"/>
    </source>
</evidence>
<protein>
    <recommendedName>
        <fullName evidence="6">Recombinase domain-containing protein</fullName>
    </recommendedName>
</protein>
<dbReference type="PANTHER" id="PTHR30461">
    <property type="entry name" value="DNA-INVERTASE FROM LAMBDOID PROPHAGE"/>
    <property type="match status" value="1"/>
</dbReference>
<reference evidence="5" key="1">
    <citation type="submission" date="2017-09" db="EMBL/GenBank/DDBJ databases">
        <title>Depth-based differentiation of microbial function through sediment-hosted aquifers and enrichment of novel symbionts in the deep terrestrial subsurface.</title>
        <authorList>
            <person name="Probst A.J."/>
            <person name="Ladd B."/>
            <person name="Jarett J.K."/>
            <person name="Geller-Mcgrath D.E."/>
            <person name="Sieber C.M.K."/>
            <person name="Emerson J.B."/>
            <person name="Anantharaman K."/>
            <person name="Thomas B.C."/>
            <person name="Malmstrom R."/>
            <person name="Stieglmeier M."/>
            <person name="Klingl A."/>
            <person name="Woyke T."/>
            <person name="Ryan C.M."/>
            <person name="Banfield J.F."/>
        </authorList>
    </citation>
    <scope>NUCLEOTIDE SEQUENCE [LARGE SCALE GENOMIC DNA]</scope>
</reference>
<dbReference type="GO" id="GO:0003677">
    <property type="term" value="F:DNA binding"/>
    <property type="evidence" value="ECO:0007669"/>
    <property type="project" value="InterPro"/>
</dbReference>
<dbReference type="CDD" id="cd00338">
    <property type="entry name" value="Ser_Recombinase"/>
    <property type="match status" value="1"/>
</dbReference>
<feature type="domain" description="Recombinase" evidence="3">
    <location>
        <begin position="159"/>
        <end position="266"/>
    </location>
</feature>
<dbReference type="InterPro" id="IPR006119">
    <property type="entry name" value="Resolv_N"/>
</dbReference>
<dbReference type="Proteomes" id="UP000230730">
    <property type="component" value="Unassembled WGS sequence"/>
</dbReference>
<dbReference type="SUPFAM" id="SSF53041">
    <property type="entry name" value="Resolvase-like"/>
    <property type="match status" value="1"/>
</dbReference>
<dbReference type="InterPro" id="IPR036162">
    <property type="entry name" value="Resolvase-like_N_sf"/>
</dbReference>
<evidence type="ECO:0000256" key="1">
    <source>
        <dbReference type="SAM" id="Coils"/>
    </source>
</evidence>
<sequence>MSMNNQYFLYARKSTDVEDKQVLSIEAQLAELRTYAANEHLSIIEEIVEKQSAKSPGRPLFNAMMSKLEKGEGSGIVSWNPDRLARNSVDGGKIIYLLDIGRISTLKFPTFWFESTPQGKFMLNIAFGQSKYYVDSLAENTKRGLRQKVRRGEYPSRAPFGYINDSRTKTIHVHKKNSVIVKQIFERYSHGDQRLEDISNFLAECGIRSRNGKRIHINRVTFMLHNPFYYGHFKYNGEVYIGKHDPVISKQLFDQVQEQLTRKGRPHHKTKWEPRTLCGLFHCSCGMMITGEEKVKHQKNGNEHRYTYYHCTHKSKIVKCCEPPITEPDLARQLSSLIKQTALPTDWAEYLKKRLNGDKVDSAQSVTAFVQQTRDQVSVINQKLQRLLDGYLDQLIDQETYKTEKNKLVSQKTSLEENLITLEQTQTGWIEPMQKWIVQAENLPAIAECDDLLAKKVRSKEIFGSDLRLSASVASGTAQSPWDFIGETKNSIKNGGD</sequence>
<feature type="domain" description="Resolvase/invertase-type recombinase catalytic" evidence="2">
    <location>
        <begin position="6"/>
        <end position="152"/>
    </location>
</feature>
<dbReference type="InterPro" id="IPR038109">
    <property type="entry name" value="DNA_bind_recomb_sf"/>
</dbReference>
<dbReference type="Gene3D" id="3.40.50.1390">
    <property type="entry name" value="Resolvase, N-terminal catalytic domain"/>
    <property type="match status" value="1"/>
</dbReference>
<dbReference type="SMART" id="SM00857">
    <property type="entry name" value="Resolvase"/>
    <property type="match status" value="1"/>
</dbReference>
<evidence type="ECO:0000313" key="4">
    <source>
        <dbReference type="EMBL" id="PIR99678.1"/>
    </source>
</evidence>
<organism evidence="4 5">
    <name type="scientific">Candidatus Collierbacteria bacterium CG10_big_fil_rev_8_21_14_0_10_43_36</name>
    <dbReference type="NCBI Taxonomy" id="1974534"/>
    <lineage>
        <taxon>Bacteria</taxon>
        <taxon>Candidatus Collieribacteriota</taxon>
    </lineage>
</organism>
<dbReference type="PANTHER" id="PTHR30461:SF23">
    <property type="entry name" value="DNA RECOMBINASE-RELATED"/>
    <property type="match status" value="1"/>
</dbReference>
<dbReference type="Gene3D" id="3.90.1750.20">
    <property type="entry name" value="Putative Large Serine Recombinase, Chain B, Domain 2"/>
    <property type="match status" value="1"/>
</dbReference>
<proteinExistence type="predicted"/>
<feature type="non-terminal residue" evidence="4">
    <location>
        <position position="497"/>
    </location>
</feature>
<dbReference type="InterPro" id="IPR050639">
    <property type="entry name" value="SSR_resolvase"/>
</dbReference>
<gene>
    <name evidence="4" type="ORF">COT86_02610</name>
</gene>
<feature type="coiled-coil region" evidence="1">
    <location>
        <begin position="398"/>
        <end position="425"/>
    </location>
</feature>
<evidence type="ECO:0008006" key="6">
    <source>
        <dbReference type="Google" id="ProtNLM"/>
    </source>
</evidence>
<keyword evidence="1" id="KW-0175">Coiled coil</keyword>
<dbReference type="PROSITE" id="PS51737">
    <property type="entry name" value="RECOMBINASE_DNA_BIND"/>
    <property type="match status" value="1"/>
</dbReference>
<evidence type="ECO:0000259" key="2">
    <source>
        <dbReference type="PROSITE" id="PS51736"/>
    </source>
</evidence>
<name>A0A2H0VKU0_9BACT</name>
<dbReference type="InterPro" id="IPR011109">
    <property type="entry name" value="DNA_bind_recombinase_dom"/>
</dbReference>
<dbReference type="EMBL" id="PFAE01000044">
    <property type="protein sequence ID" value="PIR99678.1"/>
    <property type="molecule type" value="Genomic_DNA"/>
</dbReference>
<evidence type="ECO:0000259" key="3">
    <source>
        <dbReference type="PROSITE" id="PS51737"/>
    </source>
</evidence>
<accession>A0A2H0VKU0</accession>
<comment type="caution">
    <text evidence="4">The sequence shown here is derived from an EMBL/GenBank/DDBJ whole genome shotgun (WGS) entry which is preliminary data.</text>
</comment>
<dbReference type="AlphaFoldDB" id="A0A2H0VKU0"/>
<dbReference type="Pfam" id="PF07508">
    <property type="entry name" value="Recombinase"/>
    <property type="match status" value="1"/>
</dbReference>
<dbReference type="Pfam" id="PF00239">
    <property type="entry name" value="Resolvase"/>
    <property type="match status" value="1"/>
</dbReference>
<dbReference type="GO" id="GO:0000150">
    <property type="term" value="F:DNA strand exchange activity"/>
    <property type="evidence" value="ECO:0007669"/>
    <property type="project" value="InterPro"/>
</dbReference>